<dbReference type="AlphaFoldDB" id="A0A9X5BDA1"/>
<dbReference type="RefSeq" id="WP_160558730.1">
    <property type="nucleotide sequence ID" value="NZ_QZDT01000003.1"/>
</dbReference>
<evidence type="ECO:0000313" key="1">
    <source>
        <dbReference type="EMBL" id="NBJ91641.1"/>
    </source>
</evidence>
<organism evidence="1 2">
    <name type="scientific">Parablautia muri</name>
    <dbReference type="NCBI Taxonomy" id="2320879"/>
    <lineage>
        <taxon>Bacteria</taxon>
        <taxon>Bacillati</taxon>
        <taxon>Bacillota</taxon>
        <taxon>Clostridia</taxon>
        <taxon>Lachnospirales</taxon>
        <taxon>Lachnospiraceae</taxon>
        <taxon>Parablautia</taxon>
    </lineage>
</organism>
<dbReference type="EMBL" id="QZDT01000003">
    <property type="protein sequence ID" value="NBJ91641.1"/>
    <property type="molecule type" value="Genomic_DNA"/>
</dbReference>
<comment type="caution">
    <text evidence="1">The sequence shown here is derived from an EMBL/GenBank/DDBJ whole genome shotgun (WGS) entry which is preliminary data.</text>
</comment>
<dbReference type="OrthoDB" id="2054855at2"/>
<dbReference type="Proteomes" id="UP001154420">
    <property type="component" value="Unassembled WGS sequence"/>
</dbReference>
<protein>
    <submittedName>
        <fullName evidence="1">Uncharacterized protein</fullName>
    </submittedName>
</protein>
<keyword evidence="2" id="KW-1185">Reference proteome</keyword>
<sequence length="63" mass="7040">MEVMMQEQDKRAVESMCRCGLDIDGVIAVFPKFPREDIVQIYESAKKRDGDSGREAGISVNCS</sequence>
<gene>
    <name evidence="1" type="ORF">D5281_03305</name>
</gene>
<evidence type="ECO:0000313" key="2">
    <source>
        <dbReference type="Proteomes" id="UP001154420"/>
    </source>
</evidence>
<proteinExistence type="predicted"/>
<reference evidence="1" key="1">
    <citation type="submission" date="2018-09" db="EMBL/GenBank/DDBJ databases">
        <title>Murine metabolic-syndrome-specific gut microbial biobank.</title>
        <authorList>
            <person name="Liu C."/>
        </authorList>
    </citation>
    <scope>NUCLEOTIDE SEQUENCE</scope>
    <source>
        <strain evidence="1">D42-62</strain>
    </source>
</reference>
<accession>A0A9X5BDA1</accession>
<name>A0A9X5BDA1_9FIRM</name>